<dbReference type="SUPFAM" id="SSF57959">
    <property type="entry name" value="Leucine zipper domain"/>
    <property type="match status" value="1"/>
</dbReference>
<dbReference type="GO" id="GO:0000977">
    <property type="term" value="F:RNA polymerase II transcription regulatory region sequence-specific DNA binding"/>
    <property type="evidence" value="ECO:0007669"/>
    <property type="project" value="TreeGrafter"/>
</dbReference>
<dbReference type="PANTHER" id="PTHR13044:SF14">
    <property type="entry name" value="CRYPTOCEPHAL, ISOFORM A"/>
    <property type="match status" value="1"/>
</dbReference>
<protein>
    <recommendedName>
        <fullName evidence="8">BZIP domain-containing protein</fullName>
    </recommendedName>
</protein>
<gene>
    <name evidence="9" type="ORF">LshimejAT787_0307550</name>
</gene>
<evidence type="ECO:0000256" key="3">
    <source>
        <dbReference type="ARBA" id="ARBA00023125"/>
    </source>
</evidence>
<dbReference type="PANTHER" id="PTHR13044">
    <property type="entry name" value="ACTIVATING TRANSCRIPTION FACTOR ATF 4/5"/>
    <property type="match status" value="1"/>
</dbReference>
<evidence type="ECO:0000313" key="10">
    <source>
        <dbReference type="Proteomes" id="UP001063166"/>
    </source>
</evidence>
<feature type="compositionally biased region" description="Acidic residues" evidence="7">
    <location>
        <begin position="334"/>
        <end position="343"/>
    </location>
</feature>
<sequence length="356" mass="38598">MLLLKNQESKASLLSPTSFEDREDLALWEQLQFAFDMDNEPPGAPHNNPHSRDIRRTRSTSVQATQQGSTQSVTQSDAHDAELLAQFAAAAGLSSHGLSHPNLYGSLMPHGDYAHSGPSAYHDRIYNHGTLGHTQSPPLSSLDFPWHLFPPQAQTHQDQFPDLQRTLSHPELSSYLYTPPSLSPPMSSAPQSPTTGRPSRQASVAPAVASSSTSAGSPGPDQTEAERLAIAEEKRRRNTAASARFRIKKKQRKVNLERSVSDLTGRAEDLEREVADLRRENGWLKEIVLLKGSRLAGVNLASHVLAQNAQRPAENSSQTASSNTASGSKTAVSDSDDSSDEEASGSKAKKGKSRKK</sequence>
<dbReference type="EMBL" id="BRPK01000003">
    <property type="protein sequence ID" value="GLB36467.1"/>
    <property type="molecule type" value="Genomic_DNA"/>
</dbReference>
<accession>A0A9P3PJH0</accession>
<dbReference type="AlphaFoldDB" id="A0A9P3PJH0"/>
<dbReference type="PROSITE" id="PS50217">
    <property type="entry name" value="BZIP"/>
    <property type="match status" value="1"/>
</dbReference>
<dbReference type="SMART" id="SM00338">
    <property type="entry name" value="BRLZ"/>
    <property type="match status" value="1"/>
</dbReference>
<keyword evidence="5" id="KW-0539">Nucleus</keyword>
<keyword evidence="2" id="KW-0805">Transcription regulation</keyword>
<feature type="region of interest" description="Disordered" evidence="7">
    <location>
        <begin position="308"/>
        <end position="356"/>
    </location>
</feature>
<dbReference type="OrthoDB" id="1939598at2759"/>
<evidence type="ECO:0000256" key="5">
    <source>
        <dbReference type="ARBA" id="ARBA00023242"/>
    </source>
</evidence>
<dbReference type="GO" id="GO:0001228">
    <property type="term" value="F:DNA-binding transcription activator activity, RNA polymerase II-specific"/>
    <property type="evidence" value="ECO:0007669"/>
    <property type="project" value="TreeGrafter"/>
</dbReference>
<keyword evidence="6" id="KW-0175">Coiled coil</keyword>
<comment type="subcellular location">
    <subcellularLocation>
        <location evidence="1">Nucleus</location>
    </subcellularLocation>
</comment>
<dbReference type="InterPro" id="IPR046347">
    <property type="entry name" value="bZIP_sf"/>
</dbReference>
<feature type="compositionally biased region" description="Low complexity" evidence="7">
    <location>
        <begin position="315"/>
        <end position="333"/>
    </location>
</feature>
<feature type="compositionally biased region" description="Low complexity" evidence="7">
    <location>
        <begin position="59"/>
        <end position="76"/>
    </location>
</feature>
<evidence type="ECO:0000313" key="9">
    <source>
        <dbReference type="EMBL" id="GLB36467.1"/>
    </source>
</evidence>
<dbReference type="InterPro" id="IPR004827">
    <property type="entry name" value="bZIP"/>
</dbReference>
<feature type="compositionally biased region" description="Low complexity" evidence="7">
    <location>
        <begin position="202"/>
        <end position="220"/>
    </location>
</feature>
<feature type="domain" description="BZIP" evidence="8">
    <location>
        <begin position="232"/>
        <end position="286"/>
    </location>
</feature>
<dbReference type="GO" id="GO:0005634">
    <property type="term" value="C:nucleus"/>
    <property type="evidence" value="ECO:0007669"/>
    <property type="project" value="UniProtKB-SubCell"/>
</dbReference>
<feature type="coiled-coil region" evidence="6">
    <location>
        <begin position="253"/>
        <end position="287"/>
    </location>
</feature>
<name>A0A9P3PJH0_LYOSH</name>
<organism evidence="9 10">
    <name type="scientific">Lyophyllum shimeji</name>
    <name type="common">Hon-shimeji</name>
    <name type="synonym">Tricholoma shimeji</name>
    <dbReference type="NCBI Taxonomy" id="47721"/>
    <lineage>
        <taxon>Eukaryota</taxon>
        <taxon>Fungi</taxon>
        <taxon>Dikarya</taxon>
        <taxon>Basidiomycota</taxon>
        <taxon>Agaricomycotina</taxon>
        <taxon>Agaricomycetes</taxon>
        <taxon>Agaricomycetidae</taxon>
        <taxon>Agaricales</taxon>
        <taxon>Tricholomatineae</taxon>
        <taxon>Lyophyllaceae</taxon>
        <taxon>Lyophyllum</taxon>
    </lineage>
</organism>
<keyword evidence="10" id="KW-1185">Reference proteome</keyword>
<dbReference type="PROSITE" id="PS00036">
    <property type="entry name" value="BZIP_BASIC"/>
    <property type="match status" value="1"/>
</dbReference>
<dbReference type="Proteomes" id="UP001063166">
    <property type="component" value="Unassembled WGS sequence"/>
</dbReference>
<evidence type="ECO:0000256" key="4">
    <source>
        <dbReference type="ARBA" id="ARBA00023163"/>
    </source>
</evidence>
<evidence type="ECO:0000256" key="7">
    <source>
        <dbReference type="SAM" id="MobiDB-lite"/>
    </source>
</evidence>
<keyword evidence="3" id="KW-0238">DNA-binding</keyword>
<evidence type="ECO:0000256" key="6">
    <source>
        <dbReference type="SAM" id="Coils"/>
    </source>
</evidence>
<proteinExistence type="predicted"/>
<dbReference type="CDD" id="cd14705">
    <property type="entry name" value="bZIP_Zip1"/>
    <property type="match status" value="1"/>
</dbReference>
<feature type="compositionally biased region" description="Low complexity" evidence="7">
    <location>
        <begin position="173"/>
        <end position="195"/>
    </location>
</feature>
<evidence type="ECO:0000256" key="2">
    <source>
        <dbReference type="ARBA" id="ARBA00023015"/>
    </source>
</evidence>
<dbReference type="Pfam" id="PF07716">
    <property type="entry name" value="bZIP_2"/>
    <property type="match status" value="1"/>
</dbReference>
<evidence type="ECO:0000259" key="8">
    <source>
        <dbReference type="PROSITE" id="PS50217"/>
    </source>
</evidence>
<keyword evidence="4" id="KW-0804">Transcription</keyword>
<comment type="caution">
    <text evidence="9">The sequence shown here is derived from an EMBL/GenBank/DDBJ whole genome shotgun (WGS) entry which is preliminary data.</text>
</comment>
<evidence type="ECO:0000256" key="1">
    <source>
        <dbReference type="ARBA" id="ARBA00004123"/>
    </source>
</evidence>
<feature type="compositionally biased region" description="Basic residues" evidence="7">
    <location>
        <begin position="347"/>
        <end position="356"/>
    </location>
</feature>
<reference evidence="9" key="1">
    <citation type="submission" date="2022-07" db="EMBL/GenBank/DDBJ databases">
        <title>The genome of Lyophyllum shimeji provides insight into the initial evolution of ectomycorrhizal fungal genome.</title>
        <authorList>
            <person name="Kobayashi Y."/>
            <person name="Shibata T."/>
            <person name="Hirakawa H."/>
            <person name="Shigenobu S."/>
            <person name="Nishiyama T."/>
            <person name="Yamada A."/>
            <person name="Hasebe M."/>
            <person name="Kawaguchi M."/>
        </authorList>
    </citation>
    <scope>NUCLEOTIDE SEQUENCE</scope>
    <source>
        <strain evidence="9">AT787</strain>
    </source>
</reference>
<feature type="region of interest" description="Disordered" evidence="7">
    <location>
        <begin position="173"/>
        <end position="223"/>
    </location>
</feature>
<feature type="region of interest" description="Disordered" evidence="7">
    <location>
        <begin position="36"/>
        <end position="77"/>
    </location>
</feature>
<dbReference type="Gene3D" id="1.20.5.170">
    <property type="match status" value="1"/>
</dbReference>